<keyword evidence="1" id="KW-0812">Transmembrane</keyword>
<keyword evidence="1" id="KW-0472">Membrane</keyword>
<proteinExistence type="predicted"/>
<evidence type="ECO:0000256" key="1">
    <source>
        <dbReference type="SAM" id="Phobius"/>
    </source>
</evidence>
<name>A0A9D4JA99_DREPO</name>
<organism evidence="2 3">
    <name type="scientific">Dreissena polymorpha</name>
    <name type="common">Zebra mussel</name>
    <name type="synonym">Mytilus polymorpha</name>
    <dbReference type="NCBI Taxonomy" id="45954"/>
    <lineage>
        <taxon>Eukaryota</taxon>
        <taxon>Metazoa</taxon>
        <taxon>Spiralia</taxon>
        <taxon>Lophotrochozoa</taxon>
        <taxon>Mollusca</taxon>
        <taxon>Bivalvia</taxon>
        <taxon>Autobranchia</taxon>
        <taxon>Heteroconchia</taxon>
        <taxon>Euheterodonta</taxon>
        <taxon>Imparidentia</taxon>
        <taxon>Neoheterodontei</taxon>
        <taxon>Myida</taxon>
        <taxon>Dreissenoidea</taxon>
        <taxon>Dreissenidae</taxon>
        <taxon>Dreissena</taxon>
    </lineage>
</organism>
<comment type="caution">
    <text evidence="2">The sequence shown here is derived from an EMBL/GenBank/DDBJ whole genome shotgun (WGS) entry which is preliminary data.</text>
</comment>
<accession>A0A9D4JA99</accession>
<keyword evidence="3" id="KW-1185">Reference proteome</keyword>
<sequence length="197" mass="22122">MHNPLYVSVISYLVLPFAVVGGLIALPIFGGLKIKEKVDTSKFKEDSSEFFYKWLKDALNGVQKRKSINVMIRGGYLLPIESIIDNMSDRIVPLSMKAKRVLLDVLLNNTSSSKKIVAKYAPVLTSVQDYIVNVRLFHVKFLAKDTFSFAKIANLAKVTSGHCADVYSAKYVEFDVTIRVVNARSCHLLSHIDHLKM</sequence>
<evidence type="ECO:0000313" key="3">
    <source>
        <dbReference type="Proteomes" id="UP000828390"/>
    </source>
</evidence>
<keyword evidence="1" id="KW-1133">Transmembrane helix</keyword>
<gene>
    <name evidence="2" type="ORF">DPMN_155815</name>
</gene>
<reference evidence="2" key="2">
    <citation type="submission" date="2020-11" db="EMBL/GenBank/DDBJ databases">
        <authorList>
            <person name="McCartney M.A."/>
            <person name="Auch B."/>
            <person name="Kono T."/>
            <person name="Mallez S."/>
            <person name="Becker A."/>
            <person name="Gohl D.M."/>
            <person name="Silverstein K.A.T."/>
            <person name="Koren S."/>
            <person name="Bechman K.B."/>
            <person name="Herman A."/>
            <person name="Abrahante J.E."/>
            <person name="Garbe J."/>
        </authorList>
    </citation>
    <scope>NUCLEOTIDE SEQUENCE</scope>
    <source>
        <strain evidence="2">Duluth1</strain>
        <tissue evidence="2">Whole animal</tissue>
    </source>
</reference>
<dbReference type="Proteomes" id="UP000828390">
    <property type="component" value="Unassembled WGS sequence"/>
</dbReference>
<protein>
    <submittedName>
        <fullName evidence="2">Uncharacterized protein</fullName>
    </submittedName>
</protein>
<feature type="transmembrane region" description="Helical" evidence="1">
    <location>
        <begin position="6"/>
        <end position="32"/>
    </location>
</feature>
<evidence type="ECO:0000313" key="2">
    <source>
        <dbReference type="EMBL" id="KAH3802144.1"/>
    </source>
</evidence>
<dbReference type="AlphaFoldDB" id="A0A9D4JA99"/>
<dbReference type="EMBL" id="JAIWYP010000007">
    <property type="protein sequence ID" value="KAH3802144.1"/>
    <property type="molecule type" value="Genomic_DNA"/>
</dbReference>
<reference evidence="2" key="1">
    <citation type="journal article" date="2019" name="bioRxiv">
        <title>The Genome of the Zebra Mussel, Dreissena polymorpha: A Resource for Invasive Species Research.</title>
        <authorList>
            <person name="McCartney M.A."/>
            <person name="Auch B."/>
            <person name="Kono T."/>
            <person name="Mallez S."/>
            <person name="Zhang Y."/>
            <person name="Obille A."/>
            <person name="Becker A."/>
            <person name="Abrahante J.E."/>
            <person name="Garbe J."/>
            <person name="Badalamenti J.P."/>
            <person name="Herman A."/>
            <person name="Mangelson H."/>
            <person name="Liachko I."/>
            <person name="Sullivan S."/>
            <person name="Sone E.D."/>
            <person name="Koren S."/>
            <person name="Silverstein K.A.T."/>
            <person name="Beckman K.B."/>
            <person name="Gohl D.M."/>
        </authorList>
    </citation>
    <scope>NUCLEOTIDE SEQUENCE</scope>
    <source>
        <strain evidence="2">Duluth1</strain>
        <tissue evidence="2">Whole animal</tissue>
    </source>
</reference>